<evidence type="ECO:0000313" key="1">
    <source>
        <dbReference type="EMBL" id="GAI78636.1"/>
    </source>
</evidence>
<comment type="caution">
    <text evidence="1">The sequence shown here is derived from an EMBL/GenBank/DDBJ whole genome shotgun (WGS) entry which is preliminary data.</text>
</comment>
<dbReference type="EMBL" id="BARW01014677">
    <property type="protein sequence ID" value="GAI78636.1"/>
    <property type="molecule type" value="Genomic_DNA"/>
</dbReference>
<sequence>VTPNNFAILIRIEPTSPLALHVKLTKQIRELERRSPFTVYEMAAAAQSRLAFNDEKIKKVIDKHGVYSDLHPSYHAYARALDKTQRELEFMVDWIREHQILRARWEARGLDAALLDKIDDVVIYRG</sequence>
<proteinExistence type="predicted"/>
<reference evidence="1" key="1">
    <citation type="journal article" date="2014" name="Front. Microbiol.">
        <title>High frequency of phylogenetically diverse reductive dehalogenase-homologous genes in deep subseafloor sedimentary metagenomes.</title>
        <authorList>
            <person name="Kawai M."/>
            <person name="Futagami T."/>
            <person name="Toyoda A."/>
            <person name="Takaki Y."/>
            <person name="Nishi S."/>
            <person name="Hori S."/>
            <person name="Arai W."/>
            <person name="Tsubouchi T."/>
            <person name="Morono Y."/>
            <person name="Uchiyama I."/>
            <person name="Ito T."/>
            <person name="Fujiyama A."/>
            <person name="Inagaki F."/>
            <person name="Takami H."/>
        </authorList>
    </citation>
    <scope>NUCLEOTIDE SEQUENCE</scope>
    <source>
        <strain evidence="1">Expedition CK06-06</strain>
    </source>
</reference>
<name>X1SHL7_9ZZZZ</name>
<accession>X1SHL7</accession>
<dbReference type="AlphaFoldDB" id="X1SHL7"/>
<protein>
    <submittedName>
        <fullName evidence="1">Uncharacterized protein</fullName>
    </submittedName>
</protein>
<feature type="non-terminal residue" evidence="1">
    <location>
        <position position="1"/>
    </location>
</feature>
<organism evidence="1">
    <name type="scientific">marine sediment metagenome</name>
    <dbReference type="NCBI Taxonomy" id="412755"/>
    <lineage>
        <taxon>unclassified sequences</taxon>
        <taxon>metagenomes</taxon>
        <taxon>ecological metagenomes</taxon>
    </lineage>
</organism>
<gene>
    <name evidence="1" type="ORF">S12H4_25951</name>
</gene>